<dbReference type="Gene3D" id="4.10.60.10">
    <property type="entry name" value="Zinc finger, CCHC-type"/>
    <property type="match status" value="1"/>
</dbReference>
<organism evidence="2 3">
    <name type="scientific">Dreissena polymorpha</name>
    <name type="common">Zebra mussel</name>
    <name type="synonym">Mytilus polymorpha</name>
    <dbReference type="NCBI Taxonomy" id="45954"/>
    <lineage>
        <taxon>Eukaryota</taxon>
        <taxon>Metazoa</taxon>
        <taxon>Spiralia</taxon>
        <taxon>Lophotrochozoa</taxon>
        <taxon>Mollusca</taxon>
        <taxon>Bivalvia</taxon>
        <taxon>Autobranchia</taxon>
        <taxon>Heteroconchia</taxon>
        <taxon>Euheterodonta</taxon>
        <taxon>Imparidentia</taxon>
        <taxon>Neoheterodontei</taxon>
        <taxon>Myida</taxon>
        <taxon>Dreissenoidea</taxon>
        <taxon>Dreissenidae</taxon>
        <taxon>Dreissena</taxon>
    </lineage>
</organism>
<gene>
    <name evidence="2" type="ORF">DPMN_036087</name>
</gene>
<comment type="caution">
    <text evidence="2">The sequence shown here is derived from an EMBL/GenBank/DDBJ whole genome shotgun (WGS) entry which is preliminary data.</text>
</comment>
<proteinExistence type="predicted"/>
<evidence type="ECO:0008006" key="4">
    <source>
        <dbReference type="Google" id="ProtNLM"/>
    </source>
</evidence>
<feature type="region of interest" description="Disordered" evidence="1">
    <location>
        <begin position="1"/>
        <end position="38"/>
    </location>
</feature>
<sequence length="139" mass="15583">MTEQDVHRIHARGAGSAVQPQRQQLQPDRRSGPNIARVKTREHFKQSCDFCGRKHPKTAKCPAKGVTCHNCGNNNHFAKVCRSKNVHEMSAETNSLCYETDIACLNMDCNIDIVSKLSSHPDRAFVQLNAPPVSRFNLK</sequence>
<dbReference type="AlphaFoldDB" id="A0A9D4RLM6"/>
<reference evidence="2" key="1">
    <citation type="journal article" date="2019" name="bioRxiv">
        <title>The Genome of the Zebra Mussel, Dreissena polymorpha: A Resource for Invasive Species Research.</title>
        <authorList>
            <person name="McCartney M.A."/>
            <person name="Auch B."/>
            <person name="Kono T."/>
            <person name="Mallez S."/>
            <person name="Zhang Y."/>
            <person name="Obille A."/>
            <person name="Becker A."/>
            <person name="Abrahante J.E."/>
            <person name="Garbe J."/>
            <person name="Badalamenti J.P."/>
            <person name="Herman A."/>
            <person name="Mangelson H."/>
            <person name="Liachko I."/>
            <person name="Sullivan S."/>
            <person name="Sone E.D."/>
            <person name="Koren S."/>
            <person name="Silverstein K.A.T."/>
            <person name="Beckman K.B."/>
            <person name="Gohl D.M."/>
        </authorList>
    </citation>
    <scope>NUCLEOTIDE SEQUENCE</scope>
    <source>
        <strain evidence="2">Duluth1</strain>
        <tissue evidence="2">Whole animal</tissue>
    </source>
</reference>
<dbReference type="EMBL" id="JAIWYP010000002">
    <property type="protein sequence ID" value="KAH3872864.1"/>
    <property type="molecule type" value="Genomic_DNA"/>
</dbReference>
<dbReference type="Proteomes" id="UP000828390">
    <property type="component" value="Unassembled WGS sequence"/>
</dbReference>
<protein>
    <recommendedName>
        <fullName evidence="4">CCHC-type domain-containing protein</fullName>
    </recommendedName>
</protein>
<name>A0A9D4RLM6_DREPO</name>
<keyword evidence="3" id="KW-1185">Reference proteome</keyword>
<evidence type="ECO:0000313" key="3">
    <source>
        <dbReference type="Proteomes" id="UP000828390"/>
    </source>
</evidence>
<reference evidence="2" key="2">
    <citation type="submission" date="2020-11" db="EMBL/GenBank/DDBJ databases">
        <authorList>
            <person name="McCartney M.A."/>
            <person name="Auch B."/>
            <person name="Kono T."/>
            <person name="Mallez S."/>
            <person name="Becker A."/>
            <person name="Gohl D.M."/>
            <person name="Silverstein K.A.T."/>
            <person name="Koren S."/>
            <person name="Bechman K.B."/>
            <person name="Herman A."/>
            <person name="Abrahante J.E."/>
            <person name="Garbe J."/>
        </authorList>
    </citation>
    <scope>NUCLEOTIDE SEQUENCE</scope>
    <source>
        <strain evidence="2">Duluth1</strain>
        <tissue evidence="2">Whole animal</tissue>
    </source>
</reference>
<evidence type="ECO:0000313" key="2">
    <source>
        <dbReference type="EMBL" id="KAH3872864.1"/>
    </source>
</evidence>
<evidence type="ECO:0000256" key="1">
    <source>
        <dbReference type="SAM" id="MobiDB-lite"/>
    </source>
</evidence>
<accession>A0A9D4RLM6</accession>